<protein>
    <submittedName>
        <fullName evidence="3">Glycosyltransferase</fullName>
        <ecNumber evidence="3">2.4.-.-</ecNumber>
    </submittedName>
</protein>
<dbReference type="Proteomes" id="UP001250538">
    <property type="component" value="Unassembled WGS sequence"/>
</dbReference>
<organism evidence="3 4">
    <name type="scientific">Paenibacillus suaedae</name>
    <dbReference type="NCBI Taxonomy" id="3077233"/>
    <lineage>
        <taxon>Bacteria</taxon>
        <taxon>Bacillati</taxon>
        <taxon>Bacillota</taxon>
        <taxon>Bacilli</taxon>
        <taxon>Bacillales</taxon>
        <taxon>Paenibacillaceae</taxon>
        <taxon>Paenibacillus</taxon>
    </lineage>
</organism>
<dbReference type="Pfam" id="PF00535">
    <property type="entry name" value="Glycos_transf_2"/>
    <property type="match status" value="1"/>
</dbReference>
<feature type="repeat" description="TPR" evidence="1">
    <location>
        <begin position="194"/>
        <end position="227"/>
    </location>
</feature>
<dbReference type="GO" id="GO:0016757">
    <property type="term" value="F:glycosyltransferase activity"/>
    <property type="evidence" value="ECO:0007669"/>
    <property type="project" value="UniProtKB-KW"/>
</dbReference>
<keyword evidence="4" id="KW-1185">Reference proteome</keyword>
<dbReference type="PROSITE" id="PS50005">
    <property type="entry name" value="TPR"/>
    <property type="match status" value="2"/>
</dbReference>
<dbReference type="SUPFAM" id="SSF81901">
    <property type="entry name" value="HCP-like"/>
    <property type="match status" value="1"/>
</dbReference>
<accession>A0AAJ2N6G4</accession>
<dbReference type="InterPro" id="IPR011990">
    <property type="entry name" value="TPR-like_helical_dom_sf"/>
</dbReference>
<evidence type="ECO:0000313" key="3">
    <source>
        <dbReference type="EMBL" id="MDT8979812.1"/>
    </source>
</evidence>
<dbReference type="Gene3D" id="3.90.550.10">
    <property type="entry name" value="Spore Coat Polysaccharide Biosynthesis Protein SpsA, Chain A"/>
    <property type="match status" value="1"/>
</dbReference>
<evidence type="ECO:0000259" key="2">
    <source>
        <dbReference type="Pfam" id="PF00535"/>
    </source>
</evidence>
<gene>
    <name evidence="3" type="ORF">RQP50_26610</name>
</gene>
<feature type="domain" description="Glycosyltransferase 2-like" evidence="2">
    <location>
        <begin position="7"/>
        <end position="107"/>
    </location>
</feature>
<dbReference type="CDD" id="cd02511">
    <property type="entry name" value="Beta4Glucosyltransferase"/>
    <property type="match status" value="1"/>
</dbReference>
<dbReference type="InterPro" id="IPR019734">
    <property type="entry name" value="TPR_rpt"/>
</dbReference>
<dbReference type="PANTHER" id="PTHR43630">
    <property type="entry name" value="POLY-BETA-1,6-N-ACETYL-D-GLUCOSAMINE SYNTHASE"/>
    <property type="match status" value="1"/>
</dbReference>
<dbReference type="Gene3D" id="1.25.40.10">
    <property type="entry name" value="Tetratricopeptide repeat domain"/>
    <property type="match status" value="1"/>
</dbReference>
<dbReference type="SUPFAM" id="SSF53448">
    <property type="entry name" value="Nucleotide-diphospho-sugar transferases"/>
    <property type="match status" value="1"/>
</dbReference>
<keyword evidence="1" id="KW-0802">TPR repeat</keyword>
<keyword evidence="3" id="KW-0328">Glycosyltransferase</keyword>
<evidence type="ECO:0000256" key="1">
    <source>
        <dbReference type="PROSITE-ProRule" id="PRU00339"/>
    </source>
</evidence>
<reference evidence="4" key="1">
    <citation type="submission" date="2023-09" db="EMBL/GenBank/DDBJ databases">
        <title>Paenibacillus sp. chi10 Genome sequencing and assembly.</title>
        <authorList>
            <person name="Kim I."/>
        </authorList>
    </citation>
    <scope>NUCLEOTIDE SEQUENCE [LARGE SCALE GENOMIC DNA]</scope>
    <source>
        <strain evidence="4">chi10</strain>
    </source>
</reference>
<dbReference type="Pfam" id="PF13181">
    <property type="entry name" value="TPR_8"/>
    <property type="match status" value="1"/>
</dbReference>
<proteinExistence type="predicted"/>
<keyword evidence="3" id="KW-0808">Transferase</keyword>
<feature type="repeat" description="TPR" evidence="1">
    <location>
        <begin position="311"/>
        <end position="344"/>
    </location>
</feature>
<dbReference type="RefSeq" id="WP_315747232.1">
    <property type="nucleotide sequence ID" value="NZ_JAVYAA010000009.1"/>
</dbReference>
<name>A0AAJ2N6G4_9BACL</name>
<dbReference type="PANTHER" id="PTHR43630:SF2">
    <property type="entry name" value="GLYCOSYLTRANSFERASE"/>
    <property type="match status" value="1"/>
</dbReference>
<sequence length="627" mass="72679">MRYQTISLCMIVKNEEHVLSRCLESVKGIVDEVIIVDTGSTDRTVEIAEQHDARVYSYKWENDFAAARNYALEYATCDYILSLDADEWLDNDSKALLLEPLEEDYYFLRIRNIIRAGVVETHSFIRLYKRAVGFEYEGALHEQIDIGKVVGAKGEHLPVYINHDGYTKINIEKKEKHMRNMGILEKEVKRDPSAFNYFNLGTQYKLVGQLDKAIEAYKIAYSSGANFVFSHKLIINLVQCLTIQKRYNDAIQIINDSIALHPEYTDFRFYQGSIYYEMKYFKDAERSFLTCLELGEVQNHLFTSVEGVGSYMAHAYLAQIYLELGEKEKAQQHIVDSIKLNPIHVASLKIWLDMFLMSEPNDMLRQLLAVYTTSEQANVLLLALYQLRNPLFVEYINHVDSELDCEVKAWKLQVNGDLDEAKKIWLHTENISATSFRDVLYLAVVTRDELFYRNFEKNFNLRQKDNSFFRKVINGEDCSKLDINEEVRVCFSDLCYDLLMLRNFDAIEGLIDNVKIPMLRFELASQLHKFQFTELALNVLCEPEKSVDQAAVFSLAADLLNELGDYGDSYHYLIQAIQKKGNYEYYLKLYLLAKKVGDRENIKYAVGNLCSFMPKSPWAHKESSLSL</sequence>
<dbReference type="AlphaFoldDB" id="A0AAJ2N6G4"/>
<dbReference type="InterPro" id="IPR029044">
    <property type="entry name" value="Nucleotide-diphossugar_trans"/>
</dbReference>
<comment type="caution">
    <text evidence="3">The sequence shown here is derived from an EMBL/GenBank/DDBJ whole genome shotgun (WGS) entry which is preliminary data.</text>
</comment>
<dbReference type="InterPro" id="IPR001173">
    <property type="entry name" value="Glyco_trans_2-like"/>
</dbReference>
<dbReference type="EC" id="2.4.-.-" evidence="3"/>
<dbReference type="SUPFAM" id="SSF48452">
    <property type="entry name" value="TPR-like"/>
    <property type="match status" value="1"/>
</dbReference>
<dbReference type="EMBL" id="JAVYAA010000009">
    <property type="protein sequence ID" value="MDT8979812.1"/>
    <property type="molecule type" value="Genomic_DNA"/>
</dbReference>
<dbReference type="SMART" id="SM00028">
    <property type="entry name" value="TPR"/>
    <property type="match status" value="5"/>
</dbReference>
<evidence type="ECO:0000313" key="4">
    <source>
        <dbReference type="Proteomes" id="UP001250538"/>
    </source>
</evidence>